<feature type="transmembrane region" description="Helical" evidence="9">
    <location>
        <begin position="12"/>
        <end position="35"/>
    </location>
</feature>
<keyword evidence="7" id="KW-0449">Lipoprotein</keyword>
<evidence type="ECO:0000313" key="12">
    <source>
        <dbReference type="RefSeq" id="XP_032809888.1"/>
    </source>
</evidence>
<dbReference type="RefSeq" id="XP_032809890.1">
    <property type="nucleotide sequence ID" value="XM_032953999.1"/>
</dbReference>
<dbReference type="InterPro" id="IPR018499">
    <property type="entry name" value="Tetraspanin/Peripherin"/>
</dbReference>
<evidence type="ECO:0000313" key="10">
    <source>
        <dbReference type="Proteomes" id="UP001318040"/>
    </source>
</evidence>
<evidence type="ECO:0000256" key="1">
    <source>
        <dbReference type="ARBA" id="ARBA00004651"/>
    </source>
</evidence>
<evidence type="ECO:0000256" key="7">
    <source>
        <dbReference type="ARBA" id="ARBA00023288"/>
    </source>
</evidence>
<dbReference type="RefSeq" id="XP_032809887.1">
    <property type="nucleotide sequence ID" value="XM_032953996.1"/>
</dbReference>
<dbReference type="Pfam" id="PF00335">
    <property type="entry name" value="Tetraspanin"/>
    <property type="match status" value="1"/>
</dbReference>
<feature type="transmembrane region" description="Helical" evidence="9">
    <location>
        <begin position="226"/>
        <end position="246"/>
    </location>
</feature>
<dbReference type="Gene3D" id="1.10.1450.10">
    <property type="entry name" value="Tetraspanin"/>
    <property type="match status" value="1"/>
</dbReference>
<feature type="region of interest" description="Disordered" evidence="8">
    <location>
        <begin position="254"/>
        <end position="330"/>
    </location>
</feature>
<evidence type="ECO:0000256" key="4">
    <source>
        <dbReference type="ARBA" id="ARBA00022989"/>
    </source>
</evidence>
<evidence type="ECO:0000256" key="2">
    <source>
        <dbReference type="ARBA" id="ARBA00022475"/>
    </source>
</evidence>
<feature type="transmembrane region" description="Helical" evidence="9">
    <location>
        <begin position="93"/>
        <end position="113"/>
    </location>
</feature>
<feature type="compositionally biased region" description="Basic residues" evidence="8">
    <location>
        <begin position="275"/>
        <end position="284"/>
    </location>
</feature>
<evidence type="ECO:0000313" key="11">
    <source>
        <dbReference type="RefSeq" id="XP_032809887.1"/>
    </source>
</evidence>
<dbReference type="RefSeq" id="XP_032809889.1">
    <property type="nucleotide sequence ID" value="XM_032953998.1"/>
</dbReference>
<keyword evidence="5 9" id="KW-0472">Membrane</keyword>
<dbReference type="CTD" id="23554"/>
<proteinExistence type="predicted"/>
<feature type="compositionally biased region" description="Polar residues" evidence="8">
    <location>
        <begin position="295"/>
        <end position="307"/>
    </location>
</feature>
<evidence type="ECO:0000256" key="5">
    <source>
        <dbReference type="ARBA" id="ARBA00023136"/>
    </source>
</evidence>
<dbReference type="GO" id="GO:0005886">
    <property type="term" value="C:plasma membrane"/>
    <property type="evidence" value="ECO:0007669"/>
    <property type="project" value="UniProtKB-SubCell"/>
</dbReference>
<evidence type="ECO:0000256" key="9">
    <source>
        <dbReference type="SAM" id="Phobius"/>
    </source>
</evidence>
<sequence length="330" mass="36661">MASKDLLKCAKYILLAVNLLFWMLSLAVLCLTAKLRWQVNGALILTADTSLAGAFAETYSSTLQMVMVAVSCLLIPLGILGCWGTVQGRTAVLVVYGGGLLLMLCVEVATGIWNLHHKVSFTDQDVLSLQKKMQLYGQDNHTSYTKAWDVFQQQHKCCGVSDFTDWLEGPGLPWPPDSCCLRLMPGCGRLASQHDLMRVFQQGCQPTLLRLLQGCDPLHTLRLLDVSVSVAQIMAMVAALLFLWLLQLPKPPGRPTTARLPRHSSRRTAPGLHAGPRRGHRHRPVKEFDSPQWIRMTQNKDNPNGTQPMMEFTEPPVAPVDTEHVESSRD</sequence>
<keyword evidence="3 9" id="KW-0812">Transmembrane</keyword>
<dbReference type="RefSeq" id="XP_032809891.1">
    <property type="nucleotide sequence ID" value="XM_032954000.1"/>
</dbReference>
<keyword evidence="4 9" id="KW-1133">Transmembrane helix</keyword>
<dbReference type="InterPro" id="IPR008952">
    <property type="entry name" value="Tetraspanin_EC2_sf"/>
</dbReference>
<evidence type="ECO:0000313" key="13">
    <source>
        <dbReference type="RefSeq" id="XP_032809889.1"/>
    </source>
</evidence>
<keyword evidence="10" id="KW-1185">Reference proteome</keyword>
<reference evidence="11 12" key="1">
    <citation type="submission" date="2025-04" db="UniProtKB">
        <authorList>
            <consortium name="RefSeq"/>
        </authorList>
    </citation>
    <scope>IDENTIFICATION</scope>
    <source>
        <tissue evidence="11 12">Sperm</tissue>
    </source>
</reference>
<evidence type="ECO:0000313" key="15">
    <source>
        <dbReference type="RefSeq" id="XP_032809891.1"/>
    </source>
</evidence>
<comment type="subcellular location">
    <subcellularLocation>
        <location evidence="1">Cell membrane</location>
        <topology evidence="1">Multi-pass membrane protein</topology>
    </subcellularLocation>
</comment>
<evidence type="ECO:0000256" key="6">
    <source>
        <dbReference type="ARBA" id="ARBA00023139"/>
    </source>
</evidence>
<dbReference type="Proteomes" id="UP001318040">
    <property type="component" value="Chromosome 14"/>
</dbReference>
<dbReference type="PRINTS" id="PR00259">
    <property type="entry name" value="TMFOUR"/>
</dbReference>
<gene>
    <name evidence="11 12 13 14 15" type="primary">TSPAN12</name>
</gene>
<evidence type="ECO:0000313" key="14">
    <source>
        <dbReference type="RefSeq" id="XP_032809890.1"/>
    </source>
</evidence>
<keyword evidence="6" id="KW-0564">Palmitate</keyword>
<feature type="transmembrane region" description="Helical" evidence="9">
    <location>
        <begin position="65"/>
        <end position="86"/>
    </location>
</feature>
<organism evidence="10 12">
    <name type="scientific">Petromyzon marinus</name>
    <name type="common">Sea lamprey</name>
    <dbReference type="NCBI Taxonomy" id="7757"/>
    <lineage>
        <taxon>Eukaryota</taxon>
        <taxon>Metazoa</taxon>
        <taxon>Chordata</taxon>
        <taxon>Craniata</taxon>
        <taxon>Vertebrata</taxon>
        <taxon>Cyclostomata</taxon>
        <taxon>Hyperoartia</taxon>
        <taxon>Petromyzontiformes</taxon>
        <taxon>Petromyzontidae</taxon>
        <taxon>Petromyzon</taxon>
    </lineage>
</organism>
<feature type="compositionally biased region" description="Basic and acidic residues" evidence="8">
    <location>
        <begin position="321"/>
        <end position="330"/>
    </location>
</feature>
<accession>A0AAJ7WV70</accession>
<dbReference type="AlphaFoldDB" id="A0AAJ7WV70"/>
<dbReference type="GeneID" id="116942287"/>
<protein>
    <submittedName>
        <fullName evidence="11 12">Tetraspanin-12</fullName>
    </submittedName>
</protein>
<dbReference type="KEGG" id="pmrn:116942287"/>
<evidence type="ECO:0000256" key="8">
    <source>
        <dbReference type="SAM" id="MobiDB-lite"/>
    </source>
</evidence>
<evidence type="ECO:0000256" key="3">
    <source>
        <dbReference type="ARBA" id="ARBA00022692"/>
    </source>
</evidence>
<dbReference type="PANTHER" id="PTHR19282:SF462">
    <property type="entry name" value="TETRASPANIN-12"/>
    <property type="match status" value="1"/>
</dbReference>
<keyword evidence="2" id="KW-1003">Cell membrane</keyword>
<name>A0AAJ7WV70_PETMA</name>
<dbReference type="PANTHER" id="PTHR19282">
    <property type="entry name" value="TETRASPANIN"/>
    <property type="match status" value="1"/>
</dbReference>
<dbReference type="RefSeq" id="XP_032809888.1">
    <property type="nucleotide sequence ID" value="XM_032953997.1"/>
</dbReference>
<dbReference type="SUPFAM" id="SSF48652">
    <property type="entry name" value="Tetraspanin"/>
    <property type="match status" value="1"/>
</dbReference>